<dbReference type="AlphaFoldDB" id="A0A1M4S619"/>
<dbReference type="Pfam" id="PF01478">
    <property type="entry name" value="Peptidase_A24"/>
    <property type="match status" value="1"/>
</dbReference>
<dbReference type="GO" id="GO:0004190">
    <property type="term" value="F:aspartic-type endopeptidase activity"/>
    <property type="evidence" value="ECO:0007669"/>
    <property type="project" value="InterPro"/>
</dbReference>
<name>A0A1M4S619_MARH1</name>
<feature type="transmembrane region" description="Helical" evidence="1">
    <location>
        <begin position="69"/>
        <end position="99"/>
    </location>
</feature>
<proteinExistence type="predicted"/>
<evidence type="ECO:0000259" key="2">
    <source>
        <dbReference type="Pfam" id="PF01478"/>
    </source>
</evidence>
<feature type="transmembrane region" description="Helical" evidence="1">
    <location>
        <begin position="27"/>
        <end position="57"/>
    </location>
</feature>
<evidence type="ECO:0000313" key="4">
    <source>
        <dbReference type="Proteomes" id="UP000184334"/>
    </source>
</evidence>
<accession>A0A1M4S619</accession>
<gene>
    <name evidence="3" type="ORF">SAMN02745164_00068</name>
</gene>
<feature type="domain" description="Prepilin type IV endopeptidase peptidase" evidence="2">
    <location>
        <begin position="46"/>
        <end position="136"/>
    </location>
</feature>
<sequence>MKMKKLYLWINEDLNLIRESLLKNKKIILPIFSGVLFVLFFGRLNIIIVLLSIIAFIDYNTLYIPDILNYTLIILGILNTTFLNISIGIMLFLLLIQYAKKDKLGYGDVKLLFGLSLVYGINIFYIIIFSVIISLIFERKEKAPLGYYLFWGAIVENIWFFNFQPFTYF</sequence>
<dbReference type="InterPro" id="IPR000045">
    <property type="entry name" value="Prepilin_IV_endopep_pep"/>
</dbReference>
<dbReference type="OrthoDB" id="47574at2"/>
<keyword evidence="4" id="KW-1185">Reference proteome</keyword>
<dbReference type="RefSeq" id="WP_072862228.1">
    <property type="nucleotide sequence ID" value="NZ_FQUI01000001.1"/>
</dbReference>
<dbReference type="Proteomes" id="UP000184334">
    <property type="component" value="Unassembled WGS sequence"/>
</dbReference>
<comment type="caution">
    <text evidence="3">The sequence shown here is derived from an EMBL/GenBank/DDBJ whole genome shotgun (WGS) entry which is preliminary data.</text>
</comment>
<protein>
    <submittedName>
        <fullName evidence="3">Type IV leader peptidase family protein</fullName>
    </submittedName>
</protein>
<feature type="transmembrane region" description="Helical" evidence="1">
    <location>
        <begin position="145"/>
        <end position="163"/>
    </location>
</feature>
<dbReference type="EMBL" id="FQUI01000001">
    <property type="protein sequence ID" value="SHE27631.1"/>
    <property type="molecule type" value="Genomic_DNA"/>
</dbReference>
<keyword evidence="1" id="KW-0812">Transmembrane</keyword>
<reference evidence="3" key="1">
    <citation type="submission" date="2016-11" db="EMBL/GenBank/DDBJ databases">
        <authorList>
            <person name="Varghese N."/>
            <person name="Submissions S."/>
        </authorList>
    </citation>
    <scope>NUCLEOTIDE SEQUENCE [LARGE SCALE GENOMIC DNA]</scope>
    <source>
        <strain evidence="3">DSM 16785</strain>
    </source>
</reference>
<keyword evidence="1" id="KW-1133">Transmembrane helix</keyword>
<evidence type="ECO:0000256" key="1">
    <source>
        <dbReference type="SAM" id="Phobius"/>
    </source>
</evidence>
<organism evidence="3 4">
    <name type="scientific">Marinitoga hydrogenitolerans (strain DSM 16785 / JCM 12826 / AT1271)</name>
    <dbReference type="NCBI Taxonomy" id="1122195"/>
    <lineage>
        <taxon>Bacteria</taxon>
        <taxon>Thermotogati</taxon>
        <taxon>Thermotogota</taxon>
        <taxon>Thermotogae</taxon>
        <taxon>Petrotogales</taxon>
        <taxon>Petrotogaceae</taxon>
        <taxon>Marinitoga</taxon>
    </lineage>
</organism>
<keyword evidence="1" id="KW-0472">Membrane</keyword>
<dbReference type="Gene3D" id="1.20.120.1220">
    <property type="match status" value="1"/>
</dbReference>
<evidence type="ECO:0000313" key="3">
    <source>
        <dbReference type="EMBL" id="SHE27631.1"/>
    </source>
</evidence>
<feature type="transmembrane region" description="Helical" evidence="1">
    <location>
        <begin position="111"/>
        <end position="133"/>
    </location>
</feature>
<dbReference type="GO" id="GO:0016020">
    <property type="term" value="C:membrane"/>
    <property type="evidence" value="ECO:0007669"/>
    <property type="project" value="InterPro"/>
</dbReference>
<dbReference type="STRING" id="1122195.SAMN02745164_00068"/>